<protein>
    <submittedName>
        <fullName evidence="1">Uncharacterized protein</fullName>
    </submittedName>
</protein>
<evidence type="ECO:0000313" key="2">
    <source>
        <dbReference type="Proteomes" id="UP001416858"/>
    </source>
</evidence>
<dbReference type="EMBL" id="BAABRO010000001">
    <property type="protein sequence ID" value="GAA5504964.1"/>
    <property type="molecule type" value="Genomic_DNA"/>
</dbReference>
<name>A0ABP9VIC5_9BACT</name>
<evidence type="ECO:0000313" key="1">
    <source>
        <dbReference type="EMBL" id="GAA5504964.1"/>
    </source>
</evidence>
<accession>A0ABP9VIC5</accession>
<sequence length="157" mass="18000">MWNRLPACHAVLMTDSCIVQVGNYSLPVAEVVKTFGRFVFPNEVSCGKGCMMDFLVRRWCMRRTRKSIVRLNQRLVDLLSRDASAAGSHARPGALRPTAHPLRIAYGLKQQVVKTFGRFVFLNEASCGKWGMVDFLVRQWCIRRTRKSIVRLKQRNS</sequence>
<organism evidence="1 2">
    <name type="scientific">Novipirellula caenicola</name>
    <dbReference type="NCBI Taxonomy" id="1536901"/>
    <lineage>
        <taxon>Bacteria</taxon>
        <taxon>Pseudomonadati</taxon>
        <taxon>Planctomycetota</taxon>
        <taxon>Planctomycetia</taxon>
        <taxon>Pirellulales</taxon>
        <taxon>Pirellulaceae</taxon>
        <taxon>Novipirellula</taxon>
    </lineage>
</organism>
<reference evidence="1 2" key="1">
    <citation type="submission" date="2024-02" db="EMBL/GenBank/DDBJ databases">
        <title>Rhodopirellula caenicola NBRC 110016.</title>
        <authorList>
            <person name="Ichikawa N."/>
            <person name="Katano-Makiyama Y."/>
            <person name="Hidaka K."/>
        </authorList>
    </citation>
    <scope>NUCLEOTIDE SEQUENCE [LARGE SCALE GENOMIC DNA]</scope>
    <source>
        <strain evidence="1 2">NBRC 110016</strain>
    </source>
</reference>
<keyword evidence="2" id="KW-1185">Reference proteome</keyword>
<comment type="caution">
    <text evidence="1">The sequence shown here is derived from an EMBL/GenBank/DDBJ whole genome shotgun (WGS) entry which is preliminary data.</text>
</comment>
<proteinExistence type="predicted"/>
<gene>
    <name evidence="1" type="ORF">Rcae01_00403</name>
</gene>
<dbReference type="Proteomes" id="UP001416858">
    <property type="component" value="Unassembled WGS sequence"/>
</dbReference>